<keyword evidence="2" id="KW-1185">Reference proteome</keyword>
<dbReference type="Proteomes" id="UP000037696">
    <property type="component" value="Unassembled WGS sequence"/>
</dbReference>
<dbReference type="EMBL" id="LHQQ01000074">
    <property type="protein sequence ID" value="KOS43749.1"/>
    <property type="molecule type" value="Genomic_DNA"/>
</dbReference>
<reference evidence="1 2" key="1">
    <citation type="submission" date="2015-08" db="EMBL/GenBank/DDBJ databases">
        <title>Genome sequencing of Penicillium nordicum.</title>
        <authorList>
            <person name="Nguyen H.D."/>
            <person name="Seifert K.A."/>
        </authorList>
    </citation>
    <scope>NUCLEOTIDE SEQUENCE [LARGE SCALE GENOMIC DNA]</scope>
    <source>
        <strain evidence="1 2">DAOMC 185683</strain>
    </source>
</reference>
<proteinExistence type="predicted"/>
<protein>
    <submittedName>
        <fullName evidence="1">Uncharacterized protein</fullName>
    </submittedName>
</protein>
<gene>
    <name evidence="1" type="ORF">ACN38_g5345</name>
</gene>
<evidence type="ECO:0000313" key="1">
    <source>
        <dbReference type="EMBL" id="KOS43749.1"/>
    </source>
</evidence>
<evidence type="ECO:0000313" key="2">
    <source>
        <dbReference type="Proteomes" id="UP000037696"/>
    </source>
</evidence>
<accession>A0A0M9WG98</accession>
<sequence length="66" mass="7900">MVETRFVIKRERGSKREKKRVKLNVPLGMVTCHSTTIYYTHGHILLKRRIFQTWHIFKGIFATNNI</sequence>
<organism evidence="1 2">
    <name type="scientific">Penicillium nordicum</name>
    <dbReference type="NCBI Taxonomy" id="229535"/>
    <lineage>
        <taxon>Eukaryota</taxon>
        <taxon>Fungi</taxon>
        <taxon>Dikarya</taxon>
        <taxon>Ascomycota</taxon>
        <taxon>Pezizomycotina</taxon>
        <taxon>Eurotiomycetes</taxon>
        <taxon>Eurotiomycetidae</taxon>
        <taxon>Eurotiales</taxon>
        <taxon>Aspergillaceae</taxon>
        <taxon>Penicillium</taxon>
    </lineage>
</organism>
<name>A0A0M9WG98_9EURO</name>
<dbReference type="AlphaFoldDB" id="A0A0M9WG98"/>
<comment type="caution">
    <text evidence="1">The sequence shown here is derived from an EMBL/GenBank/DDBJ whole genome shotgun (WGS) entry which is preliminary data.</text>
</comment>